<dbReference type="OMA" id="NCCARAK"/>
<evidence type="ECO:0000259" key="2">
    <source>
        <dbReference type="Pfam" id="PF14846"/>
    </source>
</evidence>
<dbReference type="PhylomeDB" id="D2A3G4"/>
<feature type="compositionally biased region" description="Acidic residues" evidence="1">
    <location>
        <begin position="1"/>
        <end position="17"/>
    </location>
</feature>
<keyword evidence="4" id="KW-1185">Reference proteome</keyword>
<dbReference type="OrthoDB" id="8196012at2759"/>
<dbReference type="Proteomes" id="UP000007266">
    <property type="component" value="Linkage group 4"/>
</dbReference>
<reference evidence="3 4" key="2">
    <citation type="journal article" date="2010" name="Nucleic Acids Res.">
        <title>BeetleBase in 2010: revisions to provide comprehensive genomic information for Tribolium castaneum.</title>
        <authorList>
            <person name="Kim H.S."/>
            <person name="Murphy T."/>
            <person name="Xia J."/>
            <person name="Caragea D."/>
            <person name="Park Y."/>
            <person name="Beeman R.W."/>
            <person name="Lorenzen M.D."/>
            <person name="Butcher S."/>
            <person name="Manak J.R."/>
            <person name="Brown S.J."/>
        </authorList>
    </citation>
    <scope>GENOME REANNOTATION</scope>
    <source>
        <strain evidence="3 4">Georgia GA2</strain>
    </source>
</reference>
<dbReference type="Pfam" id="PF14846">
    <property type="entry name" value="DUF4485"/>
    <property type="match status" value="2"/>
</dbReference>
<protein>
    <recommendedName>
        <fullName evidence="2">DUF4485 domain-containing protein</fullName>
    </recommendedName>
</protein>
<reference evidence="3 4" key="1">
    <citation type="journal article" date="2008" name="Nature">
        <title>The genome of the model beetle and pest Tribolium castaneum.</title>
        <authorList>
            <consortium name="Tribolium Genome Sequencing Consortium"/>
            <person name="Richards S."/>
            <person name="Gibbs R.A."/>
            <person name="Weinstock G.M."/>
            <person name="Brown S.J."/>
            <person name="Denell R."/>
            <person name="Beeman R.W."/>
            <person name="Gibbs R."/>
            <person name="Beeman R.W."/>
            <person name="Brown S.J."/>
            <person name="Bucher G."/>
            <person name="Friedrich M."/>
            <person name="Grimmelikhuijzen C.J."/>
            <person name="Klingler M."/>
            <person name="Lorenzen M."/>
            <person name="Richards S."/>
            <person name="Roth S."/>
            <person name="Schroder R."/>
            <person name="Tautz D."/>
            <person name="Zdobnov E.M."/>
            <person name="Muzny D."/>
            <person name="Gibbs R.A."/>
            <person name="Weinstock G.M."/>
            <person name="Attaway T."/>
            <person name="Bell S."/>
            <person name="Buhay C.J."/>
            <person name="Chandrabose M.N."/>
            <person name="Chavez D."/>
            <person name="Clerk-Blankenburg K.P."/>
            <person name="Cree A."/>
            <person name="Dao M."/>
            <person name="Davis C."/>
            <person name="Chacko J."/>
            <person name="Dinh H."/>
            <person name="Dugan-Rocha S."/>
            <person name="Fowler G."/>
            <person name="Garner T.T."/>
            <person name="Garnes J."/>
            <person name="Gnirke A."/>
            <person name="Hawes A."/>
            <person name="Hernandez J."/>
            <person name="Hines S."/>
            <person name="Holder M."/>
            <person name="Hume J."/>
            <person name="Jhangiani S.N."/>
            <person name="Joshi V."/>
            <person name="Khan Z.M."/>
            <person name="Jackson L."/>
            <person name="Kovar C."/>
            <person name="Kowis A."/>
            <person name="Lee S."/>
            <person name="Lewis L.R."/>
            <person name="Margolis J."/>
            <person name="Morgan M."/>
            <person name="Nazareth L.V."/>
            <person name="Nguyen N."/>
            <person name="Okwuonu G."/>
            <person name="Parker D."/>
            <person name="Richards S."/>
            <person name="Ruiz S.J."/>
            <person name="Santibanez J."/>
            <person name="Savard J."/>
            <person name="Scherer S.E."/>
            <person name="Schneider B."/>
            <person name="Sodergren E."/>
            <person name="Tautz D."/>
            <person name="Vattahil S."/>
            <person name="Villasana D."/>
            <person name="White C.S."/>
            <person name="Wright R."/>
            <person name="Park Y."/>
            <person name="Beeman R.W."/>
            <person name="Lord J."/>
            <person name="Oppert B."/>
            <person name="Lorenzen M."/>
            <person name="Brown S."/>
            <person name="Wang L."/>
            <person name="Savard J."/>
            <person name="Tautz D."/>
            <person name="Richards S."/>
            <person name="Weinstock G."/>
            <person name="Gibbs R.A."/>
            <person name="Liu Y."/>
            <person name="Worley K."/>
            <person name="Weinstock G."/>
            <person name="Elsik C.G."/>
            <person name="Reese J.T."/>
            <person name="Elhaik E."/>
            <person name="Landan G."/>
            <person name="Graur D."/>
            <person name="Arensburger P."/>
            <person name="Atkinson P."/>
            <person name="Beeman R.W."/>
            <person name="Beidler J."/>
            <person name="Brown S.J."/>
            <person name="Demuth J.P."/>
            <person name="Drury D.W."/>
            <person name="Du Y.Z."/>
            <person name="Fujiwara H."/>
            <person name="Lorenzen M."/>
            <person name="Maselli V."/>
            <person name="Osanai M."/>
            <person name="Park Y."/>
            <person name="Robertson H.M."/>
            <person name="Tu Z."/>
            <person name="Wang J.J."/>
            <person name="Wang S."/>
            <person name="Richards S."/>
            <person name="Song H."/>
            <person name="Zhang L."/>
            <person name="Sodergren E."/>
            <person name="Werner D."/>
            <person name="Stanke M."/>
            <person name="Morgenstern B."/>
            <person name="Solovyev V."/>
            <person name="Kosarev P."/>
            <person name="Brown G."/>
            <person name="Chen H.C."/>
            <person name="Ermolaeva O."/>
            <person name="Hlavina W."/>
            <person name="Kapustin Y."/>
            <person name="Kiryutin B."/>
            <person name="Kitts P."/>
            <person name="Maglott D."/>
            <person name="Pruitt K."/>
            <person name="Sapojnikov V."/>
            <person name="Souvorov A."/>
            <person name="Mackey A.J."/>
            <person name="Waterhouse R.M."/>
            <person name="Wyder S."/>
            <person name="Zdobnov E.M."/>
            <person name="Zdobnov E.M."/>
            <person name="Wyder S."/>
            <person name="Kriventseva E.V."/>
            <person name="Kadowaki T."/>
            <person name="Bork P."/>
            <person name="Aranda M."/>
            <person name="Bao R."/>
            <person name="Beermann A."/>
            <person name="Berns N."/>
            <person name="Bolognesi R."/>
            <person name="Bonneton F."/>
            <person name="Bopp D."/>
            <person name="Brown S.J."/>
            <person name="Bucher G."/>
            <person name="Butts T."/>
            <person name="Chaumot A."/>
            <person name="Denell R.E."/>
            <person name="Ferrier D.E."/>
            <person name="Friedrich M."/>
            <person name="Gordon C.M."/>
            <person name="Jindra M."/>
            <person name="Klingler M."/>
            <person name="Lan Q."/>
            <person name="Lattorff H.M."/>
            <person name="Laudet V."/>
            <person name="von Levetsow C."/>
            <person name="Liu Z."/>
            <person name="Lutz R."/>
            <person name="Lynch J.A."/>
            <person name="da Fonseca R.N."/>
            <person name="Posnien N."/>
            <person name="Reuter R."/>
            <person name="Roth S."/>
            <person name="Savard J."/>
            <person name="Schinko J.B."/>
            <person name="Schmitt C."/>
            <person name="Schoppmeier M."/>
            <person name="Schroder R."/>
            <person name="Shippy T.D."/>
            <person name="Simonnet F."/>
            <person name="Marques-Souza H."/>
            <person name="Tautz D."/>
            <person name="Tomoyasu Y."/>
            <person name="Trauner J."/>
            <person name="Van der Zee M."/>
            <person name="Vervoort M."/>
            <person name="Wittkopp N."/>
            <person name="Wimmer E.A."/>
            <person name="Yang X."/>
            <person name="Jones A.K."/>
            <person name="Sattelle D.B."/>
            <person name="Ebert P.R."/>
            <person name="Nelson D."/>
            <person name="Scott J.G."/>
            <person name="Beeman R.W."/>
            <person name="Muthukrishnan S."/>
            <person name="Kramer K.J."/>
            <person name="Arakane Y."/>
            <person name="Beeman R.W."/>
            <person name="Zhu Q."/>
            <person name="Hogenkamp D."/>
            <person name="Dixit R."/>
            <person name="Oppert B."/>
            <person name="Jiang H."/>
            <person name="Zou Z."/>
            <person name="Marshall J."/>
            <person name="Elpidina E."/>
            <person name="Vinokurov K."/>
            <person name="Oppert C."/>
            <person name="Zou Z."/>
            <person name="Evans J."/>
            <person name="Lu Z."/>
            <person name="Zhao P."/>
            <person name="Sumathipala N."/>
            <person name="Altincicek B."/>
            <person name="Vilcinskas A."/>
            <person name="Williams M."/>
            <person name="Hultmark D."/>
            <person name="Hetru C."/>
            <person name="Jiang H."/>
            <person name="Grimmelikhuijzen C.J."/>
            <person name="Hauser F."/>
            <person name="Cazzamali G."/>
            <person name="Williamson M."/>
            <person name="Park Y."/>
            <person name="Li B."/>
            <person name="Tanaka Y."/>
            <person name="Predel R."/>
            <person name="Neupert S."/>
            <person name="Schachtner J."/>
            <person name="Verleyen P."/>
            <person name="Raible F."/>
            <person name="Bork P."/>
            <person name="Friedrich M."/>
            <person name="Walden K.K."/>
            <person name="Robertson H.M."/>
            <person name="Angeli S."/>
            <person name="Foret S."/>
            <person name="Bucher G."/>
            <person name="Schuetz S."/>
            <person name="Maleszka R."/>
            <person name="Wimmer E.A."/>
            <person name="Beeman R.W."/>
            <person name="Lorenzen M."/>
            <person name="Tomoyasu Y."/>
            <person name="Miller S.C."/>
            <person name="Grossmann D."/>
            <person name="Bucher G."/>
        </authorList>
    </citation>
    <scope>NUCLEOTIDE SEQUENCE [LARGE SCALE GENOMIC DNA]</scope>
    <source>
        <strain evidence="3 4">Georgia GA2</strain>
    </source>
</reference>
<feature type="domain" description="DUF4485" evidence="2">
    <location>
        <begin position="62"/>
        <end position="144"/>
    </location>
</feature>
<sequence>MEEEEENANPVEEDNPPDEPPPPEPEPEPEPVIEETPKEVTINEPDAPKPPVDAPTTNQDALSMEFLYYGSVLKVIAPTLSSDRDKEMALPWIRKLFRPEYQTSKLREKRNRYLISLTINLLNDEISGVFEKSPPDDALADLRSILPDPSTAAEWEADRMWQETLLSLSDDFEMMGCCVHGSKEECQQDHNLDKVLDQEFQYLLYLTRPYAALLPAEDKTRTAAWLQTLCTIHGEACSAMKAIRNDYIMALVGYLHDLRIVGPFTDYPPDFLEPLNKAAKKSARINPVIDPTGPEANQFLLDQPVPDDGAFCYVALTGDLVASNL</sequence>
<evidence type="ECO:0000313" key="3">
    <source>
        <dbReference type="EMBL" id="EFA02313.1"/>
    </source>
</evidence>
<dbReference type="EMBL" id="KQ971338">
    <property type="protein sequence ID" value="EFA02313.1"/>
    <property type="molecule type" value="Genomic_DNA"/>
</dbReference>
<evidence type="ECO:0000256" key="1">
    <source>
        <dbReference type="SAM" id="MobiDB-lite"/>
    </source>
</evidence>
<gene>
    <name evidence="3" type="primary">AUGUSTUS-3.0.2_07979</name>
    <name evidence="3" type="ORF">TcasGA2_TC007979</name>
</gene>
<name>D2A3G4_TRICA</name>
<dbReference type="InterPro" id="IPR027831">
    <property type="entry name" value="DUF4485"/>
</dbReference>
<dbReference type="AlphaFoldDB" id="D2A3G4"/>
<proteinExistence type="predicted"/>
<accession>D2A3G4</accession>
<dbReference type="eggNOG" id="ENOG502SN3I">
    <property type="taxonomic scope" value="Eukaryota"/>
</dbReference>
<feature type="domain" description="DUF4485" evidence="2">
    <location>
        <begin position="196"/>
        <end position="277"/>
    </location>
</feature>
<dbReference type="KEGG" id="tca:664256"/>
<organism evidence="3 4">
    <name type="scientific">Tribolium castaneum</name>
    <name type="common">Red flour beetle</name>
    <dbReference type="NCBI Taxonomy" id="7070"/>
    <lineage>
        <taxon>Eukaryota</taxon>
        <taxon>Metazoa</taxon>
        <taxon>Ecdysozoa</taxon>
        <taxon>Arthropoda</taxon>
        <taxon>Hexapoda</taxon>
        <taxon>Insecta</taxon>
        <taxon>Pterygota</taxon>
        <taxon>Neoptera</taxon>
        <taxon>Endopterygota</taxon>
        <taxon>Coleoptera</taxon>
        <taxon>Polyphaga</taxon>
        <taxon>Cucujiformia</taxon>
        <taxon>Tenebrionidae</taxon>
        <taxon>Tenebrionidae incertae sedis</taxon>
        <taxon>Tribolium</taxon>
    </lineage>
</organism>
<feature type="region of interest" description="Disordered" evidence="1">
    <location>
        <begin position="1"/>
        <end position="57"/>
    </location>
</feature>
<evidence type="ECO:0000313" key="4">
    <source>
        <dbReference type="Proteomes" id="UP000007266"/>
    </source>
</evidence>
<dbReference type="HOGENOM" id="CLU_928330_0_0_1"/>
<dbReference type="InParanoid" id="D2A3G4"/>